<evidence type="ECO:0000313" key="5">
    <source>
        <dbReference type="Proteomes" id="UP000680656"/>
    </source>
</evidence>
<feature type="region of interest" description="Disordered" evidence="3">
    <location>
        <begin position="1"/>
        <end position="21"/>
    </location>
</feature>
<gene>
    <name evidence="4" type="ORF">KHC33_08615</name>
</gene>
<feature type="compositionally biased region" description="Basic and acidic residues" evidence="3">
    <location>
        <begin position="9"/>
        <end position="20"/>
    </location>
</feature>
<dbReference type="GeneID" id="65097241"/>
<dbReference type="PANTHER" id="PTHR13420">
    <property type="entry name" value="UPF0235 PROTEIN C15ORF40"/>
    <property type="match status" value="1"/>
</dbReference>
<dbReference type="SMART" id="SM01152">
    <property type="entry name" value="DUF167"/>
    <property type="match status" value="1"/>
</dbReference>
<name>A0A8E7AXT6_9EURY</name>
<dbReference type="Pfam" id="PF02594">
    <property type="entry name" value="DUF167"/>
    <property type="match status" value="1"/>
</dbReference>
<dbReference type="RefSeq" id="WP_214418264.1">
    <property type="nucleotide sequence ID" value="NZ_CP075546.1"/>
</dbReference>
<dbReference type="Proteomes" id="UP000680656">
    <property type="component" value="Chromosome"/>
</dbReference>
<sequence length="118" mass="12838">MYGKTEKHKRNESDDKKPTDDICQVTSDGIIITVEVSAGSKQSIFPDGYNSWRKAFGISVKAPPMEGKANKAIIELIASQLHISKNAVTIISGHTASVKKIQITGISRQQLIDLSANK</sequence>
<dbReference type="AlphaFoldDB" id="A0A8E7AXT6"/>
<dbReference type="SUPFAM" id="SSF69786">
    <property type="entry name" value="YggU-like"/>
    <property type="match status" value="1"/>
</dbReference>
<accession>A0A8E7AXT6</accession>
<dbReference type="NCBIfam" id="TIGR00251">
    <property type="entry name" value="DUF167 family protein"/>
    <property type="match status" value="1"/>
</dbReference>
<dbReference type="HAMAP" id="MF_00634">
    <property type="entry name" value="UPF0235"/>
    <property type="match status" value="1"/>
</dbReference>
<dbReference type="InterPro" id="IPR003746">
    <property type="entry name" value="DUF167"/>
</dbReference>
<protein>
    <recommendedName>
        <fullName evidence="2">UPF0235 protein KHC33_08615</fullName>
    </recommendedName>
</protein>
<comment type="similarity">
    <text evidence="1 2">Belongs to the UPF0235 family.</text>
</comment>
<evidence type="ECO:0000313" key="4">
    <source>
        <dbReference type="EMBL" id="QVV87443.1"/>
    </source>
</evidence>
<evidence type="ECO:0000256" key="1">
    <source>
        <dbReference type="ARBA" id="ARBA00010364"/>
    </source>
</evidence>
<dbReference type="GO" id="GO:0005737">
    <property type="term" value="C:cytoplasm"/>
    <property type="evidence" value="ECO:0007669"/>
    <property type="project" value="TreeGrafter"/>
</dbReference>
<dbReference type="KEGG" id="mrtj:KHC33_08615"/>
<organism evidence="4 5">
    <name type="scientific">Methanospirillum purgamenti</name>
    <dbReference type="NCBI Taxonomy" id="2834276"/>
    <lineage>
        <taxon>Archaea</taxon>
        <taxon>Methanobacteriati</taxon>
        <taxon>Methanobacteriota</taxon>
        <taxon>Stenosarchaea group</taxon>
        <taxon>Methanomicrobia</taxon>
        <taxon>Methanomicrobiales</taxon>
        <taxon>Methanospirillaceae</taxon>
        <taxon>Methanospirillum</taxon>
    </lineage>
</organism>
<evidence type="ECO:0000256" key="3">
    <source>
        <dbReference type="SAM" id="MobiDB-lite"/>
    </source>
</evidence>
<dbReference type="InterPro" id="IPR036591">
    <property type="entry name" value="YggU-like_sf"/>
</dbReference>
<reference evidence="4 5" key="1">
    <citation type="submission" date="2021-05" db="EMBL/GenBank/DDBJ databases">
        <title>A novel Methanospirillum isolate from a pyrite-forming mixed culture.</title>
        <authorList>
            <person name="Bunk B."/>
            <person name="Sproer C."/>
            <person name="Spring S."/>
            <person name="Pester M."/>
        </authorList>
    </citation>
    <scope>NUCLEOTIDE SEQUENCE [LARGE SCALE GENOMIC DNA]</scope>
    <source>
        <strain evidence="4 5">J.3.6.1-F.2.7.3</strain>
    </source>
</reference>
<evidence type="ECO:0000256" key="2">
    <source>
        <dbReference type="HAMAP-Rule" id="MF_00634"/>
    </source>
</evidence>
<dbReference type="Gene3D" id="3.30.1200.10">
    <property type="entry name" value="YggU-like"/>
    <property type="match status" value="1"/>
</dbReference>
<dbReference type="EMBL" id="CP075546">
    <property type="protein sequence ID" value="QVV87443.1"/>
    <property type="molecule type" value="Genomic_DNA"/>
</dbReference>
<keyword evidence="5" id="KW-1185">Reference proteome</keyword>
<proteinExistence type="inferred from homology"/>
<dbReference type="PANTHER" id="PTHR13420:SF7">
    <property type="entry name" value="UPF0235 PROTEIN C15ORF40"/>
    <property type="match status" value="1"/>
</dbReference>